<evidence type="ECO:0000259" key="13">
    <source>
        <dbReference type="PROSITE" id="PS50878"/>
    </source>
</evidence>
<dbReference type="InterPro" id="IPR036157">
    <property type="entry name" value="dUTPase-like_sf"/>
</dbReference>
<dbReference type="GO" id="GO:0008270">
    <property type="term" value="F:zinc ion binding"/>
    <property type="evidence" value="ECO:0007669"/>
    <property type="project" value="UniProtKB-KW"/>
</dbReference>
<dbReference type="GO" id="GO:0004523">
    <property type="term" value="F:RNA-DNA hybrid ribonuclease activity"/>
    <property type="evidence" value="ECO:0007669"/>
    <property type="project" value="UniProtKB-EC"/>
</dbReference>
<evidence type="ECO:0000313" key="15">
    <source>
        <dbReference type="EMBL" id="KAK4821319.1"/>
    </source>
</evidence>
<dbReference type="Gene3D" id="2.30.30.10">
    <property type="entry name" value="Integrase, C-terminal domain superfamily, retroviral"/>
    <property type="match status" value="1"/>
</dbReference>
<dbReference type="PROSITE" id="PS50175">
    <property type="entry name" value="ASP_PROT_RETROV"/>
    <property type="match status" value="1"/>
</dbReference>
<evidence type="ECO:0000313" key="16">
    <source>
        <dbReference type="Proteomes" id="UP001333110"/>
    </source>
</evidence>
<dbReference type="Proteomes" id="UP001333110">
    <property type="component" value="Unassembled WGS sequence"/>
</dbReference>
<dbReference type="PROSITE" id="PS50878">
    <property type="entry name" value="RT_POL"/>
    <property type="match status" value="1"/>
</dbReference>
<dbReference type="EC" id="3.1.26.4" evidence="2"/>
<dbReference type="SMART" id="SM00343">
    <property type="entry name" value="ZnF_C2HC"/>
    <property type="match status" value="2"/>
</dbReference>
<evidence type="ECO:0000256" key="7">
    <source>
        <dbReference type="ARBA" id="ARBA00022801"/>
    </source>
</evidence>
<dbReference type="Gene3D" id="2.70.40.10">
    <property type="match status" value="1"/>
</dbReference>
<dbReference type="SUPFAM" id="SSF51283">
    <property type="entry name" value="dUTPase-like"/>
    <property type="match status" value="1"/>
</dbReference>
<keyword evidence="10" id="KW-0862">Zinc</keyword>
<dbReference type="InterPro" id="IPR018061">
    <property type="entry name" value="Retropepsins"/>
</dbReference>
<comment type="caution">
    <text evidence="15">The sequence shown here is derived from an EMBL/GenBank/DDBJ whole genome shotgun (WGS) entry which is preliminary data.</text>
</comment>
<dbReference type="InterPro" id="IPR000477">
    <property type="entry name" value="RT_dom"/>
</dbReference>
<keyword evidence="7" id="KW-0378">Hydrolase</keyword>
<name>A0AAN7NB01_MYCAM</name>
<keyword evidence="4" id="KW-0548">Nucleotidyltransferase</keyword>
<dbReference type="Pfam" id="PF00078">
    <property type="entry name" value="RVT_1"/>
    <property type="match status" value="1"/>
</dbReference>
<dbReference type="Gene3D" id="3.10.10.10">
    <property type="entry name" value="HIV Type 1 Reverse Transcriptase, subunit A, domain 1"/>
    <property type="match status" value="1"/>
</dbReference>
<dbReference type="GO" id="GO:0006508">
    <property type="term" value="P:proteolysis"/>
    <property type="evidence" value="ECO:0007669"/>
    <property type="project" value="InterPro"/>
</dbReference>
<keyword evidence="3" id="KW-0808">Transferase</keyword>
<dbReference type="InterPro" id="IPR043128">
    <property type="entry name" value="Rev_trsase/Diguanyl_cyclase"/>
</dbReference>
<dbReference type="InterPro" id="IPR002156">
    <property type="entry name" value="RNaseH_domain"/>
</dbReference>
<dbReference type="EMBL" id="JAUNZN010000005">
    <property type="protein sequence ID" value="KAK4821319.1"/>
    <property type="molecule type" value="Genomic_DNA"/>
</dbReference>
<keyword evidence="10" id="KW-0863">Zinc-finger</keyword>
<keyword evidence="10" id="KW-0479">Metal-binding</keyword>
<dbReference type="CDD" id="cd01645">
    <property type="entry name" value="RT_Rtv"/>
    <property type="match status" value="1"/>
</dbReference>
<dbReference type="GO" id="GO:0003964">
    <property type="term" value="F:RNA-directed DNA polymerase activity"/>
    <property type="evidence" value="ECO:0007669"/>
    <property type="project" value="UniProtKB-KW"/>
</dbReference>
<evidence type="ECO:0000256" key="1">
    <source>
        <dbReference type="ARBA" id="ARBA00010879"/>
    </source>
</evidence>
<dbReference type="AlphaFoldDB" id="A0AAN7NB01"/>
<evidence type="ECO:0000256" key="10">
    <source>
        <dbReference type="PROSITE-ProRule" id="PRU00047"/>
    </source>
</evidence>
<proteinExistence type="inferred from homology"/>
<dbReference type="PANTHER" id="PTHR41694:SF3">
    <property type="entry name" value="RNA-DIRECTED DNA POLYMERASE-RELATED"/>
    <property type="match status" value="1"/>
</dbReference>
<feature type="domain" description="CCHC-type" evidence="11">
    <location>
        <begin position="46"/>
        <end position="60"/>
    </location>
</feature>
<dbReference type="InterPro" id="IPR043502">
    <property type="entry name" value="DNA/RNA_pol_sf"/>
</dbReference>
<evidence type="ECO:0000256" key="5">
    <source>
        <dbReference type="ARBA" id="ARBA00022722"/>
    </source>
</evidence>
<feature type="domain" description="Integrase catalytic" evidence="14">
    <location>
        <begin position="928"/>
        <end position="1091"/>
    </location>
</feature>
<keyword evidence="16" id="KW-1185">Reference proteome</keyword>
<organism evidence="15 16">
    <name type="scientific">Mycteria americana</name>
    <name type="common">Wood stork</name>
    <dbReference type="NCBI Taxonomy" id="33587"/>
    <lineage>
        <taxon>Eukaryota</taxon>
        <taxon>Metazoa</taxon>
        <taxon>Chordata</taxon>
        <taxon>Craniata</taxon>
        <taxon>Vertebrata</taxon>
        <taxon>Euteleostomi</taxon>
        <taxon>Archelosauria</taxon>
        <taxon>Archosauria</taxon>
        <taxon>Dinosauria</taxon>
        <taxon>Saurischia</taxon>
        <taxon>Theropoda</taxon>
        <taxon>Coelurosauria</taxon>
        <taxon>Aves</taxon>
        <taxon>Neognathae</taxon>
        <taxon>Neoaves</taxon>
        <taxon>Aequornithes</taxon>
        <taxon>Ciconiiformes</taxon>
        <taxon>Ciconiidae</taxon>
        <taxon>Mycteria</taxon>
    </lineage>
</organism>
<comment type="similarity">
    <text evidence="1">Belongs to the beta type-B retroviral polymerase family. HERV class-II K(HML-2) pol subfamily.</text>
</comment>
<dbReference type="PANTHER" id="PTHR41694">
    <property type="entry name" value="ENDOGENOUS RETROVIRUS GROUP K MEMBER POL PROTEIN"/>
    <property type="match status" value="1"/>
</dbReference>
<dbReference type="PROSITE" id="PS50158">
    <property type="entry name" value="ZF_CCHC"/>
    <property type="match status" value="1"/>
</dbReference>
<sequence>MPVNSTLVQMIEACNRVASIEHHTAALAGAFTSALKIGQRVIGDKRCYRCHTIGHLAADCLQRESAIGRSAGSNPPTLCPRCGKGWHWANKCRSKYNAEGQPLPTWQGNGRRAVHTGLPSKGNDGQKFTIGCRDNNATDIVTMDTLSARTRGSAGLDVATVTDFTLWGSHVQKIPLNVKGPLGQGYSALLLGRSSTTLKGLFVLPGVIDTDFTGQIQAMVWTPSPPVFIPGKTRIAQLILFKALAENCDRCDAGFGSTGPPAIFWATQIATTRPMLTVILYNPHTSPACVQLPVLIDTGADVTVLALKDCPRSWPLATPTEGLFSVVAIDERPKIKLTWKKETPAWVDVLQELVAEQLQQGHITPTTSPWNSPVFIIKKKSGKWRLLHDLRQINKVIEEMGSLQPGLPSLTMIPRNWDIVVIDLKDCFFTIPLHPADAPRFAFSVPKVNRGEPMDRYHWTVLPQGMKNSPTICQVYVAEAIRPVRLRFPEMYIYHYMDDILLASSTNNQVQEALPVLRSVLQNRGLQIAPKKIQMEAPWKYLGWKILQQTVQPQNVAISTDIKTLNDVQKLLGNINWIRTQCGLDNETLAPLFELLKGNTDLNAPRQWTTAVKDALRTLYVCNQEQQPLAIIGQWEARERDPLILLEWVFLPYQPTKTLVTRIELFAALIKRGRERIVEMTGKEPELIILPVVKNYLNWCLQNSLELQMALAGFDGQIDTHHRPHKMFTFYNNVKIENKPLYQRQPVYGYHGKTGKAVITWKEKGQWQHQIERIEGSPQLVELHAITMAFRKWSLTPLNIVSDSQYAVGVVQRIERAQLKHVPKQALFLKFKELLFLIEQRRHPYSVIHKPHKLTRVFDRRKCTSRLPNKYGVTHSCTAHTYPSSVVTPIFPPICQSVSKAIRDICGRCKTHSQTCPDCQQQPSGLSFMTNPRGLFSLQLWQTDVTHILEFGQQKYVHVSIDTYSHVVWATAMTDEKSRHVQSHFRAAFAALGIPREIKTDNGPAYVSHTTCRFFHTWGISHKTGIPHSPTGQAIIERTHRTLKTLLQKQKKGEAQESPQNRLGKALYVMNHLSLPFQHEDIPPIVKHYKAMESGLTPISQEKAMVMMKNLNTGCWEGPYQLITWG</sequence>
<dbReference type="SUPFAM" id="SSF50630">
    <property type="entry name" value="Acid proteases"/>
    <property type="match status" value="1"/>
</dbReference>
<dbReference type="InterPro" id="IPR001878">
    <property type="entry name" value="Znf_CCHC"/>
</dbReference>
<evidence type="ECO:0000259" key="14">
    <source>
        <dbReference type="PROSITE" id="PS50994"/>
    </source>
</evidence>
<dbReference type="InterPro" id="IPR001584">
    <property type="entry name" value="Integrase_cat-core"/>
</dbReference>
<dbReference type="SUPFAM" id="SSF57756">
    <property type="entry name" value="Retrovirus zinc finger-like domains"/>
    <property type="match status" value="1"/>
</dbReference>
<evidence type="ECO:0000256" key="9">
    <source>
        <dbReference type="ARBA" id="ARBA00023172"/>
    </source>
</evidence>
<dbReference type="InterPro" id="IPR021109">
    <property type="entry name" value="Peptidase_aspartic_dom_sf"/>
</dbReference>
<keyword evidence="6" id="KW-0255">Endonuclease</keyword>
<dbReference type="InterPro" id="IPR033704">
    <property type="entry name" value="dUTPase_trimeric"/>
</dbReference>
<dbReference type="Gene3D" id="3.30.420.10">
    <property type="entry name" value="Ribonuclease H-like superfamily/Ribonuclease H"/>
    <property type="match status" value="2"/>
</dbReference>
<dbReference type="Gene3D" id="4.10.60.10">
    <property type="entry name" value="Zinc finger, CCHC-type"/>
    <property type="match status" value="1"/>
</dbReference>
<evidence type="ECO:0000256" key="2">
    <source>
        <dbReference type="ARBA" id="ARBA00012180"/>
    </source>
</evidence>
<dbReference type="GO" id="GO:0035613">
    <property type="term" value="F:RNA stem-loop binding"/>
    <property type="evidence" value="ECO:0007669"/>
    <property type="project" value="TreeGrafter"/>
</dbReference>
<dbReference type="PROSITE" id="PS00141">
    <property type="entry name" value="ASP_PROTEASE"/>
    <property type="match status" value="1"/>
</dbReference>
<dbReference type="Gene3D" id="3.30.70.270">
    <property type="match status" value="2"/>
</dbReference>
<keyword evidence="9" id="KW-0233">DNA recombination</keyword>
<gene>
    <name evidence="15" type="ORF">QYF61_018068</name>
</gene>
<dbReference type="PROSITE" id="PS50994">
    <property type="entry name" value="INTEGRASE"/>
    <property type="match status" value="1"/>
</dbReference>
<keyword evidence="5" id="KW-0540">Nuclease</keyword>
<dbReference type="SUPFAM" id="SSF56672">
    <property type="entry name" value="DNA/RNA polymerases"/>
    <property type="match status" value="1"/>
</dbReference>
<feature type="domain" description="Peptidase A2" evidence="12">
    <location>
        <begin position="292"/>
        <end position="315"/>
    </location>
</feature>
<reference evidence="15 16" key="1">
    <citation type="journal article" date="2023" name="J. Hered.">
        <title>Chromosome-level genome of the wood stork (Mycteria americana) provides insight into avian chromosome evolution.</title>
        <authorList>
            <person name="Flamio R. Jr."/>
            <person name="Ramstad K.M."/>
        </authorList>
    </citation>
    <scope>NUCLEOTIDE SEQUENCE [LARGE SCALE GENOMIC DNA]</scope>
    <source>
        <strain evidence="15">JAX WOST 10</strain>
    </source>
</reference>
<dbReference type="InterPro" id="IPR001995">
    <property type="entry name" value="Peptidase_A2_cat"/>
</dbReference>
<feature type="domain" description="Reverse transcriptase" evidence="13">
    <location>
        <begin position="358"/>
        <end position="546"/>
    </location>
</feature>
<dbReference type="Pfam" id="PF00692">
    <property type="entry name" value="dUTPase"/>
    <property type="match status" value="1"/>
</dbReference>
<dbReference type="GO" id="GO:0015074">
    <property type="term" value="P:DNA integration"/>
    <property type="evidence" value="ECO:0007669"/>
    <property type="project" value="InterPro"/>
</dbReference>
<dbReference type="SUPFAM" id="SSF53098">
    <property type="entry name" value="Ribonuclease H-like"/>
    <property type="match status" value="1"/>
</dbReference>
<evidence type="ECO:0000256" key="3">
    <source>
        <dbReference type="ARBA" id="ARBA00022679"/>
    </source>
</evidence>
<dbReference type="Pfam" id="PF14787">
    <property type="entry name" value="zf-CCHC_5"/>
    <property type="match status" value="1"/>
</dbReference>
<evidence type="ECO:0000259" key="11">
    <source>
        <dbReference type="PROSITE" id="PS50158"/>
    </source>
</evidence>
<dbReference type="InterPro" id="IPR010661">
    <property type="entry name" value="RVT_thumb"/>
</dbReference>
<dbReference type="InterPro" id="IPR029054">
    <property type="entry name" value="dUTPase-like"/>
</dbReference>
<dbReference type="GO" id="GO:0006310">
    <property type="term" value="P:DNA recombination"/>
    <property type="evidence" value="ECO:0007669"/>
    <property type="project" value="UniProtKB-KW"/>
</dbReference>
<evidence type="ECO:0000256" key="6">
    <source>
        <dbReference type="ARBA" id="ARBA00022759"/>
    </source>
</evidence>
<dbReference type="InterPro" id="IPR001969">
    <property type="entry name" value="Aspartic_peptidase_AS"/>
</dbReference>
<evidence type="ECO:0000259" key="12">
    <source>
        <dbReference type="PROSITE" id="PS50175"/>
    </source>
</evidence>
<dbReference type="InterPro" id="IPR036875">
    <property type="entry name" value="Znf_CCHC_sf"/>
</dbReference>
<dbReference type="InterPro" id="IPR012337">
    <property type="entry name" value="RNaseH-like_sf"/>
</dbReference>
<dbReference type="Pfam" id="PF06817">
    <property type="entry name" value="RVT_thumb"/>
    <property type="match status" value="1"/>
</dbReference>
<dbReference type="GO" id="GO:0004190">
    <property type="term" value="F:aspartic-type endopeptidase activity"/>
    <property type="evidence" value="ECO:0007669"/>
    <property type="project" value="InterPro"/>
</dbReference>
<keyword evidence="8" id="KW-0695">RNA-directed DNA polymerase</keyword>
<dbReference type="Pfam" id="PF00665">
    <property type="entry name" value="rve"/>
    <property type="match status" value="1"/>
</dbReference>
<dbReference type="InterPro" id="IPR036397">
    <property type="entry name" value="RNaseH_sf"/>
</dbReference>
<evidence type="ECO:0000256" key="4">
    <source>
        <dbReference type="ARBA" id="ARBA00022695"/>
    </source>
</evidence>
<dbReference type="InterPro" id="IPR036862">
    <property type="entry name" value="Integrase_C_dom_sf_retrovir"/>
</dbReference>
<dbReference type="Pfam" id="PF00075">
    <property type="entry name" value="RNase_H"/>
    <property type="match status" value="1"/>
</dbReference>
<protein>
    <recommendedName>
        <fullName evidence="2">ribonuclease H</fullName>
        <ecNumber evidence="2">3.1.26.4</ecNumber>
    </recommendedName>
</protein>
<dbReference type="Pfam" id="PF00077">
    <property type="entry name" value="RVP"/>
    <property type="match status" value="1"/>
</dbReference>
<evidence type="ECO:0000256" key="8">
    <source>
        <dbReference type="ARBA" id="ARBA00022918"/>
    </source>
</evidence>
<dbReference type="CDD" id="cd07557">
    <property type="entry name" value="trimeric_dUTPase"/>
    <property type="match status" value="1"/>
</dbReference>
<accession>A0AAN7NB01</accession>